<dbReference type="SUPFAM" id="SSF81502">
    <property type="entry name" value="ISP transmembrane anchor"/>
    <property type="match status" value="1"/>
</dbReference>
<dbReference type="FunFam" id="2.102.10.10:FF:000001">
    <property type="entry name" value="Cytochrome b-c1 complex subunit Rieske, mitochondrial"/>
    <property type="match status" value="1"/>
</dbReference>
<dbReference type="Gene3D" id="2.102.10.10">
    <property type="entry name" value="Rieske [2Fe-2S] iron-sulphur domain"/>
    <property type="match status" value="1"/>
</dbReference>
<evidence type="ECO:0000259" key="13">
    <source>
        <dbReference type="PROSITE" id="PS51296"/>
    </source>
</evidence>
<accession>A0AAF3FRF9</accession>
<evidence type="ECO:0000256" key="9">
    <source>
        <dbReference type="ARBA" id="ARBA00023136"/>
    </source>
</evidence>
<comment type="miscellaneous">
    <text evidence="11">The Rieske protein is a high potential 2Fe-2S protein.</text>
</comment>
<dbReference type="InterPro" id="IPR005805">
    <property type="entry name" value="Rieske_Fe-S_prot_C"/>
</dbReference>
<evidence type="ECO:0000256" key="2">
    <source>
        <dbReference type="ARBA" id="ARBA00010651"/>
    </source>
</evidence>
<evidence type="ECO:0000313" key="15">
    <source>
        <dbReference type="WBParaSite" id="MBELARI_LOCUS8695"/>
    </source>
</evidence>
<reference evidence="15" key="1">
    <citation type="submission" date="2024-02" db="UniProtKB">
        <authorList>
            <consortium name="WormBaseParasite"/>
        </authorList>
    </citation>
    <scope>IDENTIFICATION</scope>
</reference>
<dbReference type="GO" id="GO:0008121">
    <property type="term" value="F:quinol-cytochrome-c reductase activity"/>
    <property type="evidence" value="ECO:0007669"/>
    <property type="project" value="UniProtKB-EC"/>
</dbReference>
<dbReference type="InterPro" id="IPR004192">
    <property type="entry name" value="Rieske_TM"/>
</dbReference>
<keyword evidence="3" id="KW-0812">Transmembrane</keyword>
<feature type="domain" description="Rieske" evidence="13">
    <location>
        <begin position="176"/>
        <end position="271"/>
    </location>
</feature>
<evidence type="ECO:0000256" key="4">
    <source>
        <dbReference type="ARBA" id="ARBA00022714"/>
    </source>
</evidence>
<dbReference type="PROSITE" id="PS51296">
    <property type="entry name" value="RIESKE"/>
    <property type="match status" value="1"/>
</dbReference>
<evidence type="ECO:0000256" key="1">
    <source>
        <dbReference type="ARBA" id="ARBA00004167"/>
    </source>
</evidence>
<dbReference type="Pfam" id="PF02921">
    <property type="entry name" value="UCR_TM"/>
    <property type="match status" value="1"/>
</dbReference>
<keyword evidence="14" id="KW-1185">Reference proteome</keyword>
<comment type="catalytic activity">
    <reaction evidence="11">
        <text>a quinol + 2 Fe(III)-[cytochrome c](out) = a quinone + 2 Fe(II)-[cytochrome c](out) + 2 H(+)(out)</text>
        <dbReference type="Rhea" id="RHEA:11484"/>
        <dbReference type="Rhea" id="RHEA-COMP:10350"/>
        <dbReference type="Rhea" id="RHEA-COMP:14399"/>
        <dbReference type="ChEBI" id="CHEBI:15378"/>
        <dbReference type="ChEBI" id="CHEBI:24646"/>
        <dbReference type="ChEBI" id="CHEBI:29033"/>
        <dbReference type="ChEBI" id="CHEBI:29034"/>
        <dbReference type="ChEBI" id="CHEBI:132124"/>
        <dbReference type="EC" id="7.1.1.8"/>
    </reaction>
</comment>
<evidence type="ECO:0000313" key="14">
    <source>
        <dbReference type="Proteomes" id="UP000887575"/>
    </source>
</evidence>
<evidence type="ECO:0000256" key="10">
    <source>
        <dbReference type="ARBA" id="ARBA00023157"/>
    </source>
</evidence>
<dbReference type="CDD" id="cd03470">
    <property type="entry name" value="Rieske_cytochrome_bc1"/>
    <property type="match status" value="1"/>
</dbReference>
<keyword evidence="6" id="KW-1133">Transmembrane helix</keyword>
<evidence type="ECO:0000256" key="8">
    <source>
        <dbReference type="ARBA" id="ARBA00023014"/>
    </source>
</evidence>
<keyword evidence="9" id="KW-0472">Membrane</keyword>
<keyword evidence="5" id="KW-0479">Metal-binding</keyword>
<evidence type="ECO:0000256" key="7">
    <source>
        <dbReference type="ARBA" id="ARBA00023004"/>
    </source>
</evidence>
<comment type="subcellular location">
    <subcellularLocation>
        <location evidence="1">Membrane</location>
        <topology evidence="1">Single-pass membrane protein</topology>
    </subcellularLocation>
    <subcellularLocation>
        <location evidence="12">Mitochondrion inner membrane</location>
    </subcellularLocation>
</comment>
<name>A0AAF3FRF9_9BILA</name>
<dbReference type="PRINTS" id="PR00162">
    <property type="entry name" value="RIESKE"/>
</dbReference>
<evidence type="ECO:0000256" key="6">
    <source>
        <dbReference type="ARBA" id="ARBA00022989"/>
    </source>
</evidence>
<sequence length="276" mass="30004">MGSLTRSAASVKTVVGRSSKAIAPLSITSSLGSPDAAIDHKTIDSLQLATEKASRTGLFVSGLAVKGVNVTSRRHASTYDVPYPNFDECRRKSTLDAKVASRDTEPERVAFTRAVKGVAFGSFGLWGAKEGVQLLLYSKSMSMATRALAAIEISMNDIPEGTTKTYEWRTRPVFVRHRTKAEIDREKAVVVSELRDPEHDDVRVKRDEWSVVIGVCTHLGCAPIAGAGEYSGYYCPCHGSHYDASGRIRKGPAPRNLDVPPYVFKGDTIVVGEEEK</sequence>
<dbReference type="InterPro" id="IPR037008">
    <property type="entry name" value="bc1_Rieske_TM_sf"/>
</dbReference>
<protein>
    <recommendedName>
        <fullName evidence="11">Cytochrome b-c1 complex subunit Rieske, mitochondrial</fullName>
        <ecNumber evidence="11">7.1.1.8</ecNumber>
    </recommendedName>
</protein>
<dbReference type="NCBIfam" id="TIGR01416">
    <property type="entry name" value="Rieske_proteo"/>
    <property type="match status" value="1"/>
</dbReference>
<keyword evidence="11" id="KW-0249">Electron transport</keyword>
<keyword evidence="12" id="KW-0679">Respiratory chain</keyword>
<organism evidence="14 15">
    <name type="scientific">Mesorhabditis belari</name>
    <dbReference type="NCBI Taxonomy" id="2138241"/>
    <lineage>
        <taxon>Eukaryota</taxon>
        <taxon>Metazoa</taxon>
        <taxon>Ecdysozoa</taxon>
        <taxon>Nematoda</taxon>
        <taxon>Chromadorea</taxon>
        <taxon>Rhabditida</taxon>
        <taxon>Rhabditina</taxon>
        <taxon>Rhabditomorpha</taxon>
        <taxon>Rhabditoidea</taxon>
        <taxon>Rhabditidae</taxon>
        <taxon>Mesorhabditinae</taxon>
        <taxon>Mesorhabditis</taxon>
    </lineage>
</organism>
<dbReference type="AlphaFoldDB" id="A0AAF3FRF9"/>
<dbReference type="GO" id="GO:0051537">
    <property type="term" value="F:2 iron, 2 sulfur cluster binding"/>
    <property type="evidence" value="ECO:0007669"/>
    <property type="project" value="UniProtKB-KW"/>
</dbReference>
<comment type="similarity">
    <text evidence="2">Belongs to the Rieske iron-sulfur protein family.</text>
</comment>
<evidence type="ECO:0000256" key="12">
    <source>
        <dbReference type="RuleBase" id="RU004495"/>
    </source>
</evidence>
<keyword evidence="10" id="KW-1015">Disulfide bond</keyword>
<dbReference type="GO" id="GO:0046872">
    <property type="term" value="F:metal ion binding"/>
    <property type="evidence" value="ECO:0007669"/>
    <property type="project" value="UniProtKB-KW"/>
</dbReference>
<dbReference type="GO" id="GO:0005743">
    <property type="term" value="C:mitochondrial inner membrane"/>
    <property type="evidence" value="ECO:0007669"/>
    <property type="project" value="UniProtKB-SubCell"/>
</dbReference>
<evidence type="ECO:0000256" key="11">
    <source>
        <dbReference type="RuleBase" id="RU004494"/>
    </source>
</evidence>
<dbReference type="InterPro" id="IPR017941">
    <property type="entry name" value="Rieske_2Fe-2S"/>
</dbReference>
<keyword evidence="4" id="KW-0001">2Fe-2S</keyword>
<dbReference type="InterPro" id="IPR014349">
    <property type="entry name" value="Rieske_Fe-S_prot"/>
</dbReference>
<comment type="cofactor">
    <cofactor evidence="11">
        <name>[2Fe-2S] cluster</name>
        <dbReference type="ChEBI" id="CHEBI:190135"/>
    </cofactor>
    <text evidence="11">Binds 1 [2Fe-2S] cluster per subunit.</text>
</comment>
<dbReference type="Pfam" id="PF00355">
    <property type="entry name" value="Rieske"/>
    <property type="match status" value="1"/>
</dbReference>
<dbReference type="PANTHER" id="PTHR10134">
    <property type="entry name" value="CYTOCHROME B-C1 COMPLEX SUBUNIT RIESKE, MITOCHONDRIAL"/>
    <property type="match status" value="1"/>
</dbReference>
<evidence type="ECO:0000256" key="5">
    <source>
        <dbReference type="ARBA" id="ARBA00022723"/>
    </source>
</evidence>
<dbReference type="InterPro" id="IPR036922">
    <property type="entry name" value="Rieske_2Fe-2S_sf"/>
</dbReference>
<proteinExistence type="inferred from homology"/>
<dbReference type="WBParaSite" id="MBELARI_LOCUS8695">
    <property type="protein sequence ID" value="MBELARI_LOCUS8695"/>
    <property type="gene ID" value="MBELARI_LOCUS8695"/>
</dbReference>
<dbReference type="EC" id="7.1.1.8" evidence="11"/>
<evidence type="ECO:0000256" key="3">
    <source>
        <dbReference type="ARBA" id="ARBA00022692"/>
    </source>
</evidence>
<dbReference type="InterPro" id="IPR006317">
    <property type="entry name" value="Ubiquinol_cyt_c_Rdtase_Fe-S-su"/>
</dbReference>
<dbReference type="Proteomes" id="UP000887575">
    <property type="component" value="Unassembled WGS sequence"/>
</dbReference>
<keyword evidence="11" id="KW-0813">Transport</keyword>
<keyword evidence="7" id="KW-0408">Iron</keyword>
<keyword evidence="12" id="KW-0496">Mitochondrion</keyword>
<keyword evidence="8" id="KW-0411">Iron-sulfur</keyword>
<dbReference type="Gene3D" id="1.20.5.270">
    <property type="entry name" value="Ubiquinol cytochrome reductase, transmembrane domain"/>
    <property type="match status" value="1"/>
</dbReference>
<dbReference type="SUPFAM" id="SSF50022">
    <property type="entry name" value="ISP domain"/>
    <property type="match status" value="1"/>
</dbReference>